<reference evidence="5 6" key="1">
    <citation type="submission" date="2017-11" db="EMBL/GenBank/DDBJ databases">
        <title>De-novo sequencing of pomegranate (Punica granatum L.) genome.</title>
        <authorList>
            <person name="Akparov Z."/>
            <person name="Amiraslanov A."/>
            <person name="Hajiyeva S."/>
            <person name="Abbasov M."/>
            <person name="Kaur K."/>
            <person name="Hamwieh A."/>
            <person name="Solovyev V."/>
            <person name="Salamov A."/>
            <person name="Braich B."/>
            <person name="Kosarev P."/>
            <person name="Mahmoud A."/>
            <person name="Hajiyev E."/>
            <person name="Babayeva S."/>
            <person name="Izzatullayeva V."/>
            <person name="Mammadov A."/>
            <person name="Mammadov A."/>
            <person name="Sharifova S."/>
            <person name="Ojaghi J."/>
            <person name="Eynullazada K."/>
            <person name="Bayramov B."/>
            <person name="Abdulazimova A."/>
            <person name="Shahmuradov I."/>
        </authorList>
    </citation>
    <scope>NUCLEOTIDE SEQUENCE [LARGE SCALE GENOMIC DNA]</scope>
    <source>
        <strain evidence="6">cv. AG2017</strain>
        <tissue evidence="5">Leaf</tissue>
    </source>
</reference>
<dbReference type="PANTHER" id="PTHR11017">
    <property type="entry name" value="LEUCINE-RICH REPEAT-CONTAINING PROTEIN"/>
    <property type="match status" value="1"/>
</dbReference>
<evidence type="ECO:0000313" key="5">
    <source>
        <dbReference type="EMBL" id="PKI32870.1"/>
    </source>
</evidence>
<evidence type="ECO:0000313" key="6">
    <source>
        <dbReference type="Proteomes" id="UP000233551"/>
    </source>
</evidence>
<dbReference type="GO" id="GO:0006952">
    <property type="term" value="P:defense response"/>
    <property type="evidence" value="ECO:0007669"/>
    <property type="project" value="InterPro"/>
</dbReference>
<keyword evidence="2" id="KW-0677">Repeat</keyword>
<name>A0A2I0HN44_PUNGR</name>
<dbReference type="Gene3D" id="3.40.50.300">
    <property type="entry name" value="P-loop containing nucleotide triphosphate hydrolases"/>
    <property type="match status" value="1"/>
</dbReference>
<dbReference type="EMBL" id="PGOL01007258">
    <property type="protein sequence ID" value="PKI32870.1"/>
    <property type="molecule type" value="Genomic_DNA"/>
</dbReference>
<dbReference type="Gene3D" id="3.80.10.10">
    <property type="entry name" value="Ribonuclease Inhibitor"/>
    <property type="match status" value="1"/>
</dbReference>
<keyword evidence="6" id="KW-1185">Reference proteome</keyword>
<dbReference type="Pfam" id="PF00931">
    <property type="entry name" value="NB-ARC"/>
    <property type="match status" value="1"/>
</dbReference>
<feature type="domain" description="Disease resistance protein Roq1-like winged-helix" evidence="4">
    <location>
        <begin position="229"/>
        <end position="298"/>
    </location>
</feature>
<evidence type="ECO:0000256" key="1">
    <source>
        <dbReference type="ARBA" id="ARBA00022614"/>
    </source>
</evidence>
<comment type="caution">
    <text evidence="5">The sequence shown here is derived from an EMBL/GenBank/DDBJ whole genome shotgun (WGS) entry which is preliminary data.</text>
</comment>
<dbReference type="InterPro" id="IPR027417">
    <property type="entry name" value="P-loop_NTPase"/>
</dbReference>
<evidence type="ECO:0000259" key="4">
    <source>
        <dbReference type="Pfam" id="PF23282"/>
    </source>
</evidence>
<dbReference type="STRING" id="22663.A0A2I0HN44"/>
<dbReference type="SUPFAM" id="SSF52540">
    <property type="entry name" value="P-loop containing nucleoside triphosphate hydrolases"/>
    <property type="match status" value="1"/>
</dbReference>
<dbReference type="GO" id="GO:0043531">
    <property type="term" value="F:ADP binding"/>
    <property type="evidence" value="ECO:0007669"/>
    <property type="project" value="InterPro"/>
</dbReference>
<dbReference type="InterPro" id="IPR058192">
    <property type="entry name" value="WHD_ROQ1-like"/>
</dbReference>
<proteinExistence type="predicted"/>
<dbReference type="Gene3D" id="1.10.8.430">
    <property type="entry name" value="Helical domain of apoptotic protease-activating factors"/>
    <property type="match status" value="1"/>
</dbReference>
<dbReference type="InterPro" id="IPR042197">
    <property type="entry name" value="Apaf_helical"/>
</dbReference>
<sequence length="512" mass="58330">MELLDIDSSDVRIIGIHGMGGIGKTTLAKVIFNQLSARFDCCSFLENIQESLRRNDLEYLQKQLVEDLDPKLKNFQKIDAITILRENICRRRALIVLDDVNQRNQIEMIVGMLGWFGSGSRIIITTRDKSIFTREAYTHAMEEMDPDQALLLFSRRAFRDDSPPSDFRILSEEVLSLTGGLPLAIDIIGSLLFQCEKKRWKATIERLKNVPPRDVLRKLKISFDALEFDQKQIFLDIACFFINKERSNAILMWEACDFYPDDGIEVLVSMSLLKITKDNEFQMHGLVKDLGRELVREECFGDPVKRSRIWSSKEAKEVLKIKQEKENIEGLFPEKLYGDCILKHEQFSGFRNLRLLKLIAKNLKALDLTGCCNLTSTPDLSNNDALEKLILRGCRNLAEIHGSIKKLTRLKHLDLQGCPSLRGLPEEIGSLEDLEEILVDGNHGATFHLPESIGNLHSLSVMKLHRLEITRIPDSIGGLVNLTHLSMRECRGMRTLPDIIGDLKSLVKLDMS</sequence>
<dbReference type="Proteomes" id="UP000233551">
    <property type="component" value="Unassembled WGS sequence"/>
</dbReference>
<feature type="domain" description="NB-ARC" evidence="3">
    <location>
        <begin position="8"/>
        <end position="161"/>
    </location>
</feature>
<evidence type="ECO:0000259" key="3">
    <source>
        <dbReference type="Pfam" id="PF00931"/>
    </source>
</evidence>
<dbReference type="Pfam" id="PF00560">
    <property type="entry name" value="LRR_1"/>
    <property type="match status" value="1"/>
</dbReference>
<organism evidence="5 6">
    <name type="scientific">Punica granatum</name>
    <name type="common">Pomegranate</name>
    <dbReference type="NCBI Taxonomy" id="22663"/>
    <lineage>
        <taxon>Eukaryota</taxon>
        <taxon>Viridiplantae</taxon>
        <taxon>Streptophyta</taxon>
        <taxon>Embryophyta</taxon>
        <taxon>Tracheophyta</taxon>
        <taxon>Spermatophyta</taxon>
        <taxon>Magnoliopsida</taxon>
        <taxon>eudicotyledons</taxon>
        <taxon>Gunneridae</taxon>
        <taxon>Pentapetalae</taxon>
        <taxon>rosids</taxon>
        <taxon>malvids</taxon>
        <taxon>Myrtales</taxon>
        <taxon>Lythraceae</taxon>
        <taxon>Punica</taxon>
    </lineage>
</organism>
<accession>A0A2I0HN44</accession>
<dbReference type="InterPro" id="IPR002182">
    <property type="entry name" value="NB-ARC"/>
</dbReference>
<dbReference type="SUPFAM" id="SSF52058">
    <property type="entry name" value="L domain-like"/>
    <property type="match status" value="1"/>
</dbReference>
<protein>
    <submittedName>
        <fullName evidence="5">Uncharacterized protein</fullName>
    </submittedName>
</protein>
<keyword evidence="1" id="KW-0433">Leucine-rich repeat</keyword>
<feature type="non-terminal residue" evidence="5">
    <location>
        <position position="512"/>
    </location>
</feature>
<dbReference type="Pfam" id="PF23282">
    <property type="entry name" value="WHD_ROQ1"/>
    <property type="match status" value="1"/>
</dbReference>
<dbReference type="InterPro" id="IPR044974">
    <property type="entry name" value="Disease_R_plants"/>
</dbReference>
<dbReference type="PANTHER" id="PTHR11017:SF570">
    <property type="entry name" value="DISEASE RESISTANCE PROTEIN (TIR-NBS CLASS)-RELATED"/>
    <property type="match status" value="1"/>
</dbReference>
<evidence type="ECO:0000256" key="2">
    <source>
        <dbReference type="ARBA" id="ARBA00022737"/>
    </source>
</evidence>
<dbReference type="InterPro" id="IPR032675">
    <property type="entry name" value="LRR_dom_sf"/>
</dbReference>
<dbReference type="AlphaFoldDB" id="A0A2I0HN44"/>
<dbReference type="PRINTS" id="PR00364">
    <property type="entry name" value="DISEASERSIST"/>
</dbReference>
<gene>
    <name evidence="5" type="ORF">CRG98_046739</name>
</gene>
<dbReference type="InterPro" id="IPR001611">
    <property type="entry name" value="Leu-rich_rpt"/>
</dbReference>